<organism evidence="1">
    <name type="scientific">marine sediment metagenome</name>
    <dbReference type="NCBI Taxonomy" id="412755"/>
    <lineage>
        <taxon>unclassified sequences</taxon>
        <taxon>metagenomes</taxon>
        <taxon>ecological metagenomes</taxon>
    </lineage>
</organism>
<dbReference type="EMBL" id="LAZR01015495">
    <property type="protein sequence ID" value="KKM11077.1"/>
    <property type="molecule type" value="Genomic_DNA"/>
</dbReference>
<protein>
    <recommendedName>
        <fullName evidence="2">DUF3786 domain-containing protein</fullName>
    </recommendedName>
</protein>
<sequence>MVDKLRKYMTVSEIDATGIKGPHEKELEDISIAKHALFINLEMEKLKKIVEEDIGGIINNIGFSEDWAINIEMFPEVNIHIAYSYFGDEFGDGIEAEFKFYFSGNRMFLVPGEDSATYIDIIMGFIERKLKGLESFEKNFNTKTELMKKVLVQRSEPFAYLKENDKNELASFLGAEVSKIVNGWSIKKEVFPNILIEILWDESIGLDIKFSGGKLSQNMSSYHIEFIGIFLLNHILRFITLNNLDKNLPDICYIMFSRYYTKLKNWEHRRK</sequence>
<comment type="caution">
    <text evidence="1">The sequence shown here is derived from an EMBL/GenBank/DDBJ whole genome shotgun (WGS) entry which is preliminary data.</text>
</comment>
<evidence type="ECO:0000313" key="1">
    <source>
        <dbReference type="EMBL" id="KKM11077.1"/>
    </source>
</evidence>
<dbReference type="AlphaFoldDB" id="A0A0F9HC36"/>
<evidence type="ECO:0008006" key="2">
    <source>
        <dbReference type="Google" id="ProtNLM"/>
    </source>
</evidence>
<reference evidence="1" key="1">
    <citation type="journal article" date="2015" name="Nature">
        <title>Complex archaea that bridge the gap between prokaryotes and eukaryotes.</title>
        <authorList>
            <person name="Spang A."/>
            <person name="Saw J.H."/>
            <person name="Jorgensen S.L."/>
            <person name="Zaremba-Niedzwiedzka K."/>
            <person name="Martijn J."/>
            <person name="Lind A.E."/>
            <person name="van Eijk R."/>
            <person name="Schleper C."/>
            <person name="Guy L."/>
            <person name="Ettema T.J."/>
        </authorList>
    </citation>
    <scope>NUCLEOTIDE SEQUENCE</scope>
</reference>
<gene>
    <name evidence="1" type="ORF">LCGC14_1721370</name>
</gene>
<proteinExistence type="predicted"/>
<name>A0A0F9HC36_9ZZZZ</name>
<accession>A0A0F9HC36</accession>